<comment type="subcellular location">
    <subcellularLocation>
        <location evidence="1">Endomembrane system</location>
        <topology evidence="1">Multi-pass membrane protein</topology>
    </subcellularLocation>
    <subcellularLocation>
        <location evidence="3">Endoplasmic reticulum membrane</location>
    </subcellularLocation>
    <subcellularLocation>
        <location evidence="2">Nucleus envelope</location>
    </subcellularLocation>
</comment>
<keyword evidence="5 10" id="KW-0812">Transmembrane</keyword>
<protein>
    <recommendedName>
        <fullName evidence="13">Transmembrane protein 43</fullName>
    </recommendedName>
</protein>
<evidence type="ECO:0000256" key="2">
    <source>
        <dbReference type="ARBA" id="ARBA00004259"/>
    </source>
</evidence>
<evidence type="ECO:0000256" key="3">
    <source>
        <dbReference type="ARBA" id="ARBA00004586"/>
    </source>
</evidence>
<accession>A0AAE0VXP1</accession>
<dbReference type="PANTHER" id="PTHR13416:SF2">
    <property type="entry name" value="TRANSMEMBRANE PROTEIN 43"/>
    <property type="match status" value="1"/>
</dbReference>
<evidence type="ECO:0008006" key="13">
    <source>
        <dbReference type="Google" id="ProtNLM"/>
    </source>
</evidence>
<keyword evidence="6" id="KW-0256">Endoplasmic reticulum</keyword>
<dbReference type="Pfam" id="PF07787">
    <property type="entry name" value="TMEM43"/>
    <property type="match status" value="1"/>
</dbReference>
<reference evidence="11" key="2">
    <citation type="journal article" date="2021" name="Genome Biol. Evol.">
        <title>Developing a high-quality reference genome for a parasitic bivalve with doubly uniparental inheritance (Bivalvia: Unionida).</title>
        <authorList>
            <person name="Smith C.H."/>
        </authorList>
    </citation>
    <scope>NUCLEOTIDE SEQUENCE</scope>
    <source>
        <strain evidence="11">CHS0354</strain>
        <tissue evidence="11">Mantle</tissue>
    </source>
</reference>
<dbReference type="AlphaFoldDB" id="A0AAE0VXP1"/>
<evidence type="ECO:0000256" key="7">
    <source>
        <dbReference type="ARBA" id="ARBA00022989"/>
    </source>
</evidence>
<dbReference type="PANTHER" id="PTHR13416">
    <property type="match status" value="1"/>
</dbReference>
<dbReference type="GO" id="GO:0071763">
    <property type="term" value="P:nuclear membrane organization"/>
    <property type="evidence" value="ECO:0007669"/>
    <property type="project" value="TreeGrafter"/>
</dbReference>
<dbReference type="GO" id="GO:0005789">
    <property type="term" value="C:endoplasmic reticulum membrane"/>
    <property type="evidence" value="ECO:0007669"/>
    <property type="project" value="UniProtKB-SubCell"/>
</dbReference>
<keyword evidence="9" id="KW-0539">Nucleus</keyword>
<sequence length="393" mass="44234">MDSHTTVSYRRNAGFLERIGSSLMGILAGLALLLISSGLLFWNEGRAVQTAKSLDEGFNIVVSLKTVDVASRDNNGKLVHLSGPLSTDKVLYDEAYGVSVQSVKLKRIVEMYQWVEHERKTEHNEGGKTRVETTYSYSQEWQSDLIRSNSFSDGFNHKNPTTMQAESKNLEAYKVNVGQFELSKGLINKITKFHPLPLAYLNPPQDPRVRLFDGAIYHSNDPLHPQIGDLKVRFEYAGISGKSPLGPPTEVSIVARQFGSELLPYKTLAGDELELLYYGRLSTKEIFNKEKVQNTMVTWAIRFGGWLLMFIGFSLITSLITTIVDWIPIVRELVMMGVNLMNMAFSISLSLTVIAMGWIIYRPLLGISILALALTPLFLSKFKSRESYRTRHD</sequence>
<evidence type="ECO:0000313" key="11">
    <source>
        <dbReference type="EMBL" id="KAK3593027.1"/>
    </source>
</evidence>
<evidence type="ECO:0000256" key="9">
    <source>
        <dbReference type="ARBA" id="ARBA00023242"/>
    </source>
</evidence>
<keyword evidence="12" id="KW-1185">Reference proteome</keyword>
<proteinExistence type="inferred from homology"/>
<gene>
    <name evidence="11" type="ORF">CHS0354_005391</name>
</gene>
<dbReference type="GO" id="GO:0005637">
    <property type="term" value="C:nuclear inner membrane"/>
    <property type="evidence" value="ECO:0007669"/>
    <property type="project" value="TreeGrafter"/>
</dbReference>
<feature type="transmembrane region" description="Helical" evidence="10">
    <location>
        <begin position="21"/>
        <end position="42"/>
    </location>
</feature>
<evidence type="ECO:0000256" key="5">
    <source>
        <dbReference type="ARBA" id="ARBA00022692"/>
    </source>
</evidence>
<evidence type="ECO:0000256" key="1">
    <source>
        <dbReference type="ARBA" id="ARBA00004127"/>
    </source>
</evidence>
<dbReference type="EMBL" id="JAEAOA010000379">
    <property type="protein sequence ID" value="KAK3593027.1"/>
    <property type="molecule type" value="Genomic_DNA"/>
</dbReference>
<dbReference type="GO" id="GO:0006629">
    <property type="term" value="P:lipid metabolic process"/>
    <property type="evidence" value="ECO:0007669"/>
    <property type="project" value="TreeGrafter"/>
</dbReference>
<evidence type="ECO:0000256" key="6">
    <source>
        <dbReference type="ARBA" id="ARBA00022824"/>
    </source>
</evidence>
<feature type="transmembrane region" description="Helical" evidence="10">
    <location>
        <begin position="303"/>
        <end position="327"/>
    </location>
</feature>
<comment type="similarity">
    <text evidence="4">Belongs to the TMEM43 family.</text>
</comment>
<keyword evidence="8 10" id="KW-0472">Membrane</keyword>
<evidence type="ECO:0000313" key="12">
    <source>
        <dbReference type="Proteomes" id="UP001195483"/>
    </source>
</evidence>
<keyword evidence="7 10" id="KW-1133">Transmembrane helix</keyword>
<reference evidence="11" key="1">
    <citation type="journal article" date="2021" name="Genome Biol. Evol.">
        <title>A High-Quality Reference Genome for a Parasitic Bivalve with Doubly Uniparental Inheritance (Bivalvia: Unionida).</title>
        <authorList>
            <person name="Smith C.H."/>
        </authorList>
    </citation>
    <scope>NUCLEOTIDE SEQUENCE</scope>
    <source>
        <strain evidence="11">CHS0354</strain>
    </source>
</reference>
<comment type="caution">
    <text evidence="11">The sequence shown here is derived from an EMBL/GenBank/DDBJ whole genome shotgun (WGS) entry which is preliminary data.</text>
</comment>
<name>A0AAE0VXP1_9BIVA</name>
<dbReference type="InterPro" id="IPR012430">
    <property type="entry name" value="TMEM43_fam"/>
</dbReference>
<feature type="transmembrane region" description="Helical" evidence="10">
    <location>
        <begin position="365"/>
        <end position="382"/>
    </location>
</feature>
<evidence type="ECO:0000256" key="10">
    <source>
        <dbReference type="SAM" id="Phobius"/>
    </source>
</evidence>
<evidence type="ECO:0000256" key="8">
    <source>
        <dbReference type="ARBA" id="ARBA00023136"/>
    </source>
</evidence>
<dbReference type="Proteomes" id="UP001195483">
    <property type="component" value="Unassembled WGS sequence"/>
</dbReference>
<organism evidence="11 12">
    <name type="scientific">Potamilus streckersoni</name>
    <dbReference type="NCBI Taxonomy" id="2493646"/>
    <lineage>
        <taxon>Eukaryota</taxon>
        <taxon>Metazoa</taxon>
        <taxon>Spiralia</taxon>
        <taxon>Lophotrochozoa</taxon>
        <taxon>Mollusca</taxon>
        <taxon>Bivalvia</taxon>
        <taxon>Autobranchia</taxon>
        <taxon>Heteroconchia</taxon>
        <taxon>Palaeoheterodonta</taxon>
        <taxon>Unionida</taxon>
        <taxon>Unionoidea</taxon>
        <taxon>Unionidae</taxon>
        <taxon>Ambleminae</taxon>
        <taxon>Lampsilini</taxon>
        <taxon>Potamilus</taxon>
    </lineage>
</organism>
<reference evidence="11" key="3">
    <citation type="submission" date="2023-05" db="EMBL/GenBank/DDBJ databases">
        <authorList>
            <person name="Smith C.H."/>
        </authorList>
    </citation>
    <scope>NUCLEOTIDE SEQUENCE</scope>
    <source>
        <strain evidence="11">CHS0354</strain>
        <tissue evidence="11">Mantle</tissue>
    </source>
</reference>
<evidence type="ECO:0000256" key="4">
    <source>
        <dbReference type="ARBA" id="ARBA00006627"/>
    </source>
</evidence>